<dbReference type="OrthoDB" id="2690008at2759"/>
<dbReference type="GeneID" id="64626504"/>
<comment type="caution">
    <text evidence="2">The sequence shown here is derived from an EMBL/GenBank/DDBJ whole genome shotgun (WGS) entry which is preliminary data.</text>
</comment>
<sequence>MSLLLYMTQGLAEFLTKGPNHYGTVLDTCYVWKTKKSGVTSKSHPNGTGITPLDDTSATNLHVQILEEFPWYDDLTAILERNPVISLKTVSSAPGMDHAANYFLLIQESTSVNSQPSSSTQYGGYVPSTHPSPLSVQPTSPMATYRPIPSPLNQDDRRMDYGDDNIMNLNSAPRHETGHKCQLPPSSPLHPPCSSLVLPEKPETTLHNSHAIFSTPDPMRHTTLILMLISPMTQSVAPEKGNERPLEKTYSEILSQVGLINDEIENLQSDRLDKASCEELKNNHYIAKLNLT</sequence>
<dbReference type="Proteomes" id="UP000807769">
    <property type="component" value="Unassembled WGS sequence"/>
</dbReference>
<organism evidence="2 3">
    <name type="scientific">Suillus subaureus</name>
    <dbReference type="NCBI Taxonomy" id="48587"/>
    <lineage>
        <taxon>Eukaryota</taxon>
        <taxon>Fungi</taxon>
        <taxon>Dikarya</taxon>
        <taxon>Basidiomycota</taxon>
        <taxon>Agaricomycotina</taxon>
        <taxon>Agaricomycetes</taxon>
        <taxon>Agaricomycetidae</taxon>
        <taxon>Boletales</taxon>
        <taxon>Suillineae</taxon>
        <taxon>Suillaceae</taxon>
        <taxon>Suillus</taxon>
    </lineage>
</organism>
<evidence type="ECO:0000313" key="3">
    <source>
        <dbReference type="Proteomes" id="UP000807769"/>
    </source>
</evidence>
<name>A0A9P7EIF7_9AGAM</name>
<protein>
    <submittedName>
        <fullName evidence="2">Uncharacterized protein</fullName>
    </submittedName>
</protein>
<keyword evidence="3" id="KW-1185">Reference proteome</keyword>
<proteinExistence type="predicted"/>
<evidence type="ECO:0000313" key="2">
    <source>
        <dbReference type="EMBL" id="KAG1822694.1"/>
    </source>
</evidence>
<dbReference type="AlphaFoldDB" id="A0A9P7EIF7"/>
<accession>A0A9P7EIF7</accession>
<feature type="region of interest" description="Disordered" evidence="1">
    <location>
        <begin position="174"/>
        <end position="193"/>
    </location>
</feature>
<evidence type="ECO:0000256" key="1">
    <source>
        <dbReference type="SAM" id="MobiDB-lite"/>
    </source>
</evidence>
<dbReference type="RefSeq" id="XP_041197100.1">
    <property type="nucleotide sequence ID" value="XM_041332487.1"/>
</dbReference>
<feature type="region of interest" description="Disordered" evidence="1">
    <location>
        <begin position="131"/>
        <end position="154"/>
    </location>
</feature>
<gene>
    <name evidence="2" type="ORF">BJ212DRAFT_1296684</name>
</gene>
<feature type="compositionally biased region" description="Polar residues" evidence="1">
    <location>
        <begin position="131"/>
        <end position="142"/>
    </location>
</feature>
<reference evidence="2" key="1">
    <citation type="journal article" date="2020" name="New Phytol.">
        <title>Comparative genomics reveals dynamic genome evolution in host specialist ectomycorrhizal fungi.</title>
        <authorList>
            <person name="Lofgren L.A."/>
            <person name="Nguyen N.H."/>
            <person name="Vilgalys R."/>
            <person name="Ruytinx J."/>
            <person name="Liao H.L."/>
            <person name="Branco S."/>
            <person name="Kuo A."/>
            <person name="LaButti K."/>
            <person name="Lipzen A."/>
            <person name="Andreopoulos W."/>
            <person name="Pangilinan J."/>
            <person name="Riley R."/>
            <person name="Hundley H."/>
            <person name="Na H."/>
            <person name="Barry K."/>
            <person name="Grigoriev I.V."/>
            <person name="Stajich J.E."/>
            <person name="Kennedy P.G."/>
        </authorList>
    </citation>
    <scope>NUCLEOTIDE SEQUENCE</scope>
    <source>
        <strain evidence="2">MN1</strain>
    </source>
</reference>
<dbReference type="EMBL" id="JABBWG010000005">
    <property type="protein sequence ID" value="KAG1822694.1"/>
    <property type="molecule type" value="Genomic_DNA"/>
</dbReference>